<dbReference type="PROSITE" id="PS50109">
    <property type="entry name" value="HIS_KIN"/>
    <property type="match status" value="1"/>
</dbReference>
<feature type="domain" description="PAC" evidence="5">
    <location>
        <begin position="26"/>
        <end position="77"/>
    </location>
</feature>
<dbReference type="InterPro" id="IPR003594">
    <property type="entry name" value="HATPase_dom"/>
</dbReference>
<dbReference type="GO" id="GO:0000155">
    <property type="term" value="F:phosphorelay sensor kinase activity"/>
    <property type="evidence" value="ECO:0007669"/>
    <property type="project" value="InterPro"/>
</dbReference>
<sequence length="574" mass="62977">MDIVAEGCRDKCRYIFKALIGGERIDRNETVFISKDGRRIAVEGRCQTTFENGKAVAMTGIFRDISEQVKNDLALRESEQRFRTLFENSTDIMQIVATNGHFLHVNPAWLKAFGYNRDEVSNLTIFDLIAPDCQGHCKKTFQQVLAEDKVHQIDTTFIAKDGQRIEIEGSATAIFKDGNPLYSQCIFRDVTEKRKMEEEILKTQKLESIGVFAGGLAHDFNNLLIAVLGNISLAKATAAENTPLAGQLKKAEKAALRAKGLTHQLLTFAKGGAPIKKLSGIADLVRDSVDFSLRGSNVKQKYQFAPDLWTAEVDEDQLSQVIQNLVINAGQAMPDGGSLTVTGENITLGSDNHTGLPAGRYLLLTVSDEGHGISRQDQDKIFDPYFSRKERGSGLGLAVAYAIMKKHDGLITVDSAPGTGTTFSLYLPAARPRFEKAGKQQYEESTTGGHILIMDDERIVRDVAAEMLDFLGYTNSSAEHGEQAITLYRAAMSNGKPFDAVLMDLTIPGGMGGQETMARLLEIDPQATGIVSSGYANDPIMANFTDYGFSAVIPKPYEMDELRTTLAQALPRNR</sequence>
<feature type="domain" description="Response regulatory" evidence="3">
    <location>
        <begin position="450"/>
        <end position="570"/>
    </location>
</feature>
<dbReference type="SMART" id="SM00086">
    <property type="entry name" value="PAC"/>
    <property type="match status" value="2"/>
</dbReference>
<dbReference type="SMART" id="SM00091">
    <property type="entry name" value="PAS"/>
    <property type="match status" value="1"/>
</dbReference>
<evidence type="ECO:0000256" key="1">
    <source>
        <dbReference type="ARBA" id="ARBA00022553"/>
    </source>
</evidence>
<dbReference type="PANTHER" id="PTHR43065:SF42">
    <property type="entry name" value="TWO-COMPONENT SENSOR PPRA"/>
    <property type="match status" value="1"/>
</dbReference>
<dbReference type="InterPro" id="IPR036097">
    <property type="entry name" value="HisK_dim/P_sf"/>
</dbReference>
<dbReference type="InterPro" id="IPR005467">
    <property type="entry name" value="His_kinase_dom"/>
</dbReference>
<dbReference type="CDD" id="cd00130">
    <property type="entry name" value="PAS"/>
    <property type="match status" value="1"/>
</dbReference>
<proteinExistence type="predicted"/>
<dbReference type="InterPro" id="IPR035965">
    <property type="entry name" value="PAS-like_dom_sf"/>
</dbReference>
<dbReference type="PANTHER" id="PTHR43065">
    <property type="entry name" value="SENSOR HISTIDINE KINASE"/>
    <property type="match status" value="1"/>
</dbReference>
<protein>
    <recommendedName>
        <fullName evidence="7">Histidine kinase</fullName>
    </recommendedName>
</protein>
<dbReference type="PRINTS" id="PR00344">
    <property type="entry name" value="BCTRLSENSOR"/>
</dbReference>
<dbReference type="SMART" id="SM00448">
    <property type="entry name" value="REC"/>
    <property type="match status" value="1"/>
</dbReference>
<dbReference type="InterPro" id="IPR000700">
    <property type="entry name" value="PAS-assoc_C"/>
</dbReference>
<dbReference type="SMART" id="SM00387">
    <property type="entry name" value="HATPase_c"/>
    <property type="match status" value="1"/>
</dbReference>
<dbReference type="SUPFAM" id="SSF52172">
    <property type="entry name" value="CheY-like"/>
    <property type="match status" value="1"/>
</dbReference>
<dbReference type="SUPFAM" id="SSF55785">
    <property type="entry name" value="PYP-like sensor domain (PAS domain)"/>
    <property type="match status" value="2"/>
</dbReference>
<dbReference type="Gene3D" id="3.40.50.2300">
    <property type="match status" value="1"/>
</dbReference>
<dbReference type="NCBIfam" id="TIGR00229">
    <property type="entry name" value="sensory_box"/>
    <property type="match status" value="2"/>
</dbReference>
<evidence type="ECO:0000313" key="6">
    <source>
        <dbReference type="EMBL" id="VAW39769.1"/>
    </source>
</evidence>
<dbReference type="PROSITE" id="PS50112">
    <property type="entry name" value="PAS"/>
    <property type="match status" value="1"/>
</dbReference>
<evidence type="ECO:0000259" key="4">
    <source>
        <dbReference type="PROSITE" id="PS50112"/>
    </source>
</evidence>
<dbReference type="InterPro" id="IPR001789">
    <property type="entry name" value="Sig_transdc_resp-reg_receiver"/>
</dbReference>
<dbReference type="CDD" id="cd17546">
    <property type="entry name" value="REC_hyHK_CKI1_RcsC-like"/>
    <property type="match status" value="1"/>
</dbReference>
<dbReference type="PROSITE" id="PS50110">
    <property type="entry name" value="RESPONSE_REGULATORY"/>
    <property type="match status" value="1"/>
</dbReference>
<name>A0A3B0VS92_9ZZZZ</name>
<evidence type="ECO:0000259" key="3">
    <source>
        <dbReference type="PROSITE" id="PS50110"/>
    </source>
</evidence>
<dbReference type="SUPFAM" id="SSF47384">
    <property type="entry name" value="Homodimeric domain of signal transducing histidine kinase"/>
    <property type="match status" value="1"/>
</dbReference>
<dbReference type="PROSITE" id="PS50113">
    <property type="entry name" value="PAC"/>
    <property type="match status" value="2"/>
</dbReference>
<dbReference type="InterPro" id="IPR000014">
    <property type="entry name" value="PAS"/>
</dbReference>
<dbReference type="SMART" id="SM00388">
    <property type="entry name" value="HisKA"/>
    <property type="match status" value="1"/>
</dbReference>
<evidence type="ECO:0008006" key="7">
    <source>
        <dbReference type="Google" id="ProtNLM"/>
    </source>
</evidence>
<dbReference type="InterPro" id="IPR003661">
    <property type="entry name" value="HisK_dim/P_dom"/>
</dbReference>
<feature type="domain" description="Histidine kinase" evidence="2">
    <location>
        <begin position="215"/>
        <end position="431"/>
    </location>
</feature>
<dbReference type="Gene3D" id="1.10.287.130">
    <property type="match status" value="1"/>
</dbReference>
<evidence type="ECO:0000259" key="5">
    <source>
        <dbReference type="PROSITE" id="PS50113"/>
    </source>
</evidence>
<dbReference type="InterPro" id="IPR001610">
    <property type="entry name" value="PAC"/>
</dbReference>
<feature type="domain" description="PAS" evidence="4">
    <location>
        <begin position="78"/>
        <end position="148"/>
    </location>
</feature>
<feature type="domain" description="PAC" evidence="5">
    <location>
        <begin position="151"/>
        <end position="202"/>
    </location>
</feature>
<organism evidence="6">
    <name type="scientific">hydrothermal vent metagenome</name>
    <dbReference type="NCBI Taxonomy" id="652676"/>
    <lineage>
        <taxon>unclassified sequences</taxon>
        <taxon>metagenomes</taxon>
        <taxon>ecological metagenomes</taxon>
    </lineage>
</organism>
<keyword evidence="1" id="KW-0597">Phosphoprotein</keyword>
<dbReference type="Pfam" id="PF02518">
    <property type="entry name" value="HATPase_c"/>
    <property type="match status" value="1"/>
</dbReference>
<accession>A0A3B0VS92</accession>
<dbReference type="EMBL" id="UOEY01000086">
    <property type="protein sequence ID" value="VAW39769.1"/>
    <property type="molecule type" value="Genomic_DNA"/>
</dbReference>
<dbReference type="InterPro" id="IPR011006">
    <property type="entry name" value="CheY-like_superfamily"/>
</dbReference>
<reference evidence="6" key="1">
    <citation type="submission" date="2018-06" db="EMBL/GenBank/DDBJ databases">
        <authorList>
            <person name="Zhirakovskaya E."/>
        </authorList>
    </citation>
    <scope>NUCLEOTIDE SEQUENCE</scope>
</reference>
<dbReference type="AlphaFoldDB" id="A0A3B0VS92"/>
<dbReference type="InterPro" id="IPR004358">
    <property type="entry name" value="Sig_transdc_His_kin-like_C"/>
</dbReference>
<dbReference type="Gene3D" id="3.30.565.10">
    <property type="entry name" value="Histidine kinase-like ATPase, C-terminal domain"/>
    <property type="match status" value="1"/>
</dbReference>
<evidence type="ECO:0000259" key="2">
    <source>
        <dbReference type="PROSITE" id="PS50109"/>
    </source>
</evidence>
<dbReference type="InterPro" id="IPR036890">
    <property type="entry name" value="HATPase_C_sf"/>
</dbReference>
<dbReference type="SUPFAM" id="SSF55874">
    <property type="entry name" value="ATPase domain of HSP90 chaperone/DNA topoisomerase II/histidine kinase"/>
    <property type="match status" value="1"/>
</dbReference>
<dbReference type="Gene3D" id="3.30.450.20">
    <property type="entry name" value="PAS domain"/>
    <property type="match status" value="2"/>
</dbReference>
<dbReference type="Pfam" id="PF00072">
    <property type="entry name" value="Response_reg"/>
    <property type="match status" value="1"/>
</dbReference>
<gene>
    <name evidence="6" type="ORF">MNBD_DELTA04-1187</name>
</gene>
<dbReference type="Pfam" id="PF13426">
    <property type="entry name" value="PAS_9"/>
    <property type="match status" value="2"/>
</dbReference>